<feature type="transmembrane region" description="Helical" evidence="8">
    <location>
        <begin position="25"/>
        <end position="46"/>
    </location>
</feature>
<proteinExistence type="predicted"/>
<evidence type="ECO:0000256" key="1">
    <source>
        <dbReference type="ARBA" id="ARBA00004141"/>
    </source>
</evidence>
<dbReference type="EMBL" id="SMKV01000001">
    <property type="protein sequence ID" value="TDC96911.1"/>
    <property type="molecule type" value="Genomic_DNA"/>
</dbReference>
<reference evidence="10 11" key="1">
    <citation type="submission" date="2019-03" db="EMBL/GenBank/DDBJ databases">
        <title>Draft genome sequences of novel Actinobacteria.</title>
        <authorList>
            <person name="Sahin N."/>
            <person name="Ay H."/>
            <person name="Saygin H."/>
        </authorList>
    </citation>
    <scope>NUCLEOTIDE SEQUENCE [LARGE SCALE GENOMIC DNA]</scope>
    <source>
        <strain evidence="10 11">16K404</strain>
    </source>
</reference>
<evidence type="ECO:0000256" key="8">
    <source>
        <dbReference type="SAM" id="Phobius"/>
    </source>
</evidence>
<organism evidence="10 11">
    <name type="scientific">Saccharopolyspora aridisoli</name>
    <dbReference type="NCBI Taxonomy" id="2530385"/>
    <lineage>
        <taxon>Bacteria</taxon>
        <taxon>Bacillati</taxon>
        <taxon>Actinomycetota</taxon>
        <taxon>Actinomycetes</taxon>
        <taxon>Pseudonocardiales</taxon>
        <taxon>Pseudonocardiaceae</taxon>
        <taxon>Saccharopolyspora</taxon>
    </lineage>
</organism>
<evidence type="ECO:0000256" key="3">
    <source>
        <dbReference type="ARBA" id="ARBA00022692"/>
    </source>
</evidence>
<dbReference type="InterPro" id="IPR017825">
    <property type="entry name" value="Lycopene_cyclase_dom"/>
</dbReference>
<feature type="domain" description="Lycopene cyclase" evidence="9">
    <location>
        <begin position="25"/>
        <end position="84"/>
    </location>
</feature>
<keyword evidence="6 8" id="KW-0472">Membrane</keyword>
<keyword evidence="5 8" id="KW-1133">Transmembrane helix</keyword>
<evidence type="ECO:0000256" key="4">
    <source>
        <dbReference type="ARBA" id="ARBA00022746"/>
    </source>
</evidence>
<protein>
    <submittedName>
        <fullName evidence="10">Lycopene cyclase domain-containing protein</fullName>
    </submittedName>
</protein>
<dbReference type="Proteomes" id="UP000294744">
    <property type="component" value="Unassembled WGS sequence"/>
</dbReference>
<comment type="caution">
    <text evidence="10">The sequence shown here is derived from an EMBL/GenBank/DDBJ whole genome shotgun (WGS) entry which is preliminary data.</text>
</comment>
<evidence type="ECO:0000313" key="11">
    <source>
        <dbReference type="Proteomes" id="UP000294744"/>
    </source>
</evidence>
<dbReference type="Pfam" id="PF18916">
    <property type="entry name" value="Lycopene_cyc"/>
    <property type="match status" value="1"/>
</dbReference>
<evidence type="ECO:0000259" key="9">
    <source>
        <dbReference type="Pfam" id="PF18916"/>
    </source>
</evidence>
<keyword evidence="3 8" id="KW-0812">Transmembrane</keyword>
<dbReference type="NCBIfam" id="TIGR03462">
    <property type="entry name" value="CarR_dom_SF"/>
    <property type="match status" value="1"/>
</dbReference>
<dbReference type="GO" id="GO:0016872">
    <property type="term" value="F:intramolecular lyase activity"/>
    <property type="evidence" value="ECO:0007669"/>
    <property type="project" value="InterPro"/>
</dbReference>
<evidence type="ECO:0000256" key="2">
    <source>
        <dbReference type="ARBA" id="ARBA00004829"/>
    </source>
</evidence>
<gene>
    <name evidence="10" type="ORF">E1161_00165</name>
</gene>
<dbReference type="AlphaFoldDB" id="A0A4R4UXE9"/>
<sequence length="104" mass="11535">MAGCLLLVLPLECLGARVLREPGRIAAAVLPVALIFLVWDAVAVWAEVWSFNPRYTLGVSLAGIVLEEFVFFLVIPLCALLTYQSVEALTRRGRRTRGDVEVHR</sequence>
<keyword evidence="11" id="KW-1185">Reference proteome</keyword>
<accession>A0A4R4UXE9</accession>
<keyword evidence="4" id="KW-0125">Carotenoid biosynthesis</keyword>
<feature type="transmembrane region" description="Helical" evidence="8">
    <location>
        <begin position="58"/>
        <end position="83"/>
    </location>
</feature>
<comment type="subcellular location">
    <subcellularLocation>
        <location evidence="1">Membrane</location>
        <topology evidence="1">Multi-pass membrane protein</topology>
    </subcellularLocation>
</comment>
<evidence type="ECO:0000256" key="7">
    <source>
        <dbReference type="ARBA" id="ARBA00023235"/>
    </source>
</evidence>
<dbReference type="OrthoDB" id="5195186at2"/>
<evidence type="ECO:0000256" key="5">
    <source>
        <dbReference type="ARBA" id="ARBA00022989"/>
    </source>
</evidence>
<name>A0A4R4UXE9_9PSEU</name>
<dbReference type="GO" id="GO:0045436">
    <property type="term" value="F:lycopene beta cyclase activity"/>
    <property type="evidence" value="ECO:0007669"/>
    <property type="project" value="UniProtKB-ARBA"/>
</dbReference>
<evidence type="ECO:0000313" key="10">
    <source>
        <dbReference type="EMBL" id="TDC96911.1"/>
    </source>
</evidence>
<keyword evidence="7" id="KW-0413">Isomerase</keyword>
<dbReference type="GO" id="GO:0016020">
    <property type="term" value="C:membrane"/>
    <property type="evidence" value="ECO:0007669"/>
    <property type="project" value="UniProtKB-SubCell"/>
</dbReference>
<dbReference type="GO" id="GO:0016117">
    <property type="term" value="P:carotenoid biosynthetic process"/>
    <property type="evidence" value="ECO:0007669"/>
    <property type="project" value="UniProtKB-KW"/>
</dbReference>
<evidence type="ECO:0000256" key="6">
    <source>
        <dbReference type="ARBA" id="ARBA00023136"/>
    </source>
</evidence>
<comment type="pathway">
    <text evidence="2">Carotenoid biosynthesis.</text>
</comment>